<dbReference type="AlphaFoldDB" id="A0A5C8PLI8"/>
<dbReference type="Gene3D" id="3.10.450.50">
    <property type="match status" value="1"/>
</dbReference>
<feature type="domain" description="SnoaL-like" evidence="2">
    <location>
        <begin position="22"/>
        <end position="131"/>
    </location>
</feature>
<evidence type="ECO:0000313" key="4">
    <source>
        <dbReference type="Proteomes" id="UP000321638"/>
    </source>
</evidence>
<reference evidence="3 4" key="1">
    <citation type="submission" date="2019-06" db="EMBL/GenBank/DDBJ databases">
        <title>New taxonomy in bacterial strain CC-CFT640, isolated from vineyard.</title>
        <authorList>
            <person name="Lin S.-Y."/>
            <person name="Tsai C.-F."/>
            <person name="Young C.-C."/>
        </authorList>
    </citation>
    <scope>NUCLEOTIDE SEQUENCE [LARGE SCALE GENOMIC DNA]</scope>
    <source>
        <strain evidence="3 4">CC-CFT640</strain>
    </source>
</reference>
<accession>A0A5C8PLI8</accession>
<evidence type="ECO:0000313" key="3">
    <source>
        <dbReference type="EMBL" id="TXL74288.1"/>
    </source>
</evidence>
<dbReference type="OrthoDB" id="9786718at2"/>
<evidence type="ECO:0000256" key="1">
    <source>
        <dbReference type="SAM" id="MobiDB-lite"/>
    </source>
</evidence>
<proteinExistence type="predicted"/>
<dbReference type="InterPro" id="IPR037401">
    <property type="entry name" value="SnoaL-like"/>
</dbReference>
<name>A0A5C8PLI8_9HYPH</name>
<protein>
    <submittedName>
        <fullName evidence="3">DUF4440 domain-containing protein</fullName>
    </submittedName>
</protein>
<evidence type="ECO:0000259" key="2">
    <source>
        <dbReference type="Pfam" id="PF13474"/>
    </source>
</evidence>
<gene>
    <name evidence="3" type="ORF">FHP25_17525</name>
</gene>
<feature type="region of interest" description="Disordered" evidence="1">
    <location>
        <begin position="130"/>
        <end position="156"/>
    </location>
</feature>
<dbReference type="Proteomes" id="UP000321638">
    <property type="component" value="Unassembled WGS sequence"/>
</dbReference>
<dbReference type="SUPFAM" id="SSF54427">
    <property type="entry name" value="NTF2-like"/>
    <property type="match status" value="1"/>
</dbReference>
<dbReference type="PANTHER" id="PTHR34957:SF1">
    <property type="entry name" value="NUCLEAR TRANSPORT FACTOR 2 (NTF2) FAMILY PROTEIN"/>
    <property type="match status" value="1"/>
</dbReference>
<keyword evidence="4" id="KW-1185">Reference proteome</keyword>
<dbReference type="InterPro" id="IPR032710">
    <property type="entry name" value="NTF2-like_dom_sf"/>
</dbReference>
<organism evidence="3 4">
    <name type="scientific">Vineibacter terrae</name>
    <dbReference type="NCBI Taxonomy" id="2586908"/>
    <lineage>
        <taxon>Bacteria</taxon>
        <taxon>Pseudomonadati</taxon>
        <taxon>Pseudomonadota</taxon>
        <taxon>Alphaproteobacteria</taxon>
        <taxon>Hyphomicrobiales</taxon>
        <taxon>Vineibacter</taxon>
    </lineage>
</organism>
<dbReference type="RefSeq" id="WP_147848251.1">
    <property type="nucleotide sequence ID" value="NZ_VDUZ01000019.1"/>
</dbReference>
<sequence length="156" mass="17570">MAGRPRFVPLIAGLEEEDRDGVAEANRNFYRAFMRRDLAALEELWASATPVACLHPGQPPLFDRATIMASWQAIMRNPETPAQIKIVEDRLIVRGRMGVVICREVLPKAHLVATNMFVREGDAWKIAHHQSALAPPPKDRPTQPAAAPRRDRRNLH</sequence>
<dbReference type="Pfam" id="PF13474">
    <property type="entry name" value="SnoaL_3"/>
    <property type="match status" value="1"/>
</dbReference>
<dbReference type="EMBL" id="VDUZ01000019">
    <property type="protein sequence ID" value="TXL74288.1"/>
    <property type="molecule type" value="Genomic_DNA"/>
</dbReference>
<dbReference type="PANTHER" id="PTHR34957">
    <property type="entry name" value="NUCLEAR TRANSPORT FACTOR 2 (NTF2) FAMILY PROTEIN"/>
    <property type="match status" value="1"/>
</dbReference>
<comment type="caution">
    <text evidence="3">The sequence shown here is derived from an EMBL/GenBank/DDBJ whole genome shotgun (WGS) entry which is preliminary data.</text>
</comment>